<accession>A0A4R3KDB6</accession>
<dbReference type="AlphaFoldDB" id="A0A4R3KDB6"/>
<evidence type="ECO:0000313" key="1">
    <source>
        <dbReference type="EMBL" id="TCS81030.1"/>
    </source>
</evidence>
<protein>
    <submittedName>
        <fullName evidence="1">Uncharacterized protein</fullName>
    </submittedName>
</protein>
<dbReference type="RefSeq" id="WP_165895026.1">
    <property type="nucleotide sequence ID" value="NZ_SMAB01000014.1"/>
</dbReference>
<comment type="caution">
    <text evidence="1">The sequence shown here is derived from an EMBL/GenBank/DDBJ whole genome shotgun (WGS) entry which is preliminary data.</text>
</comment>
<evidence type="ECO:0000313" key="2">
    <source>
        <dbReference type="Proteomes" id="UP000295788"/>
    </source>
</evidence>
<dbReference type="Proteomes" id="UP000295788">
    <property type="component" value="Unassembled WGS sequence"/>
</dbReference>
<dbReference type="InterPro" id="IPR027417">
    <property type="entry name" value="P-loop_NTPase"/>
</dbReference>
<name>A0A4R3KDB6_9BACI</name>
<sequence>MIDIAQEILKKYYGYERFRTVYPNGATIFDLSYRPISSFIKQLPQRPVMAAFTATATLEVKKDIIRLLETQ</sequence>
<proteinExistence type="predicted"/>
<dbReference type="Gene3D" id="3.40.50.300">
    <property type="entry name" value="P-loop containing nucleotide triphosphate hydrolases"/>
    <property type="match status" value="1"/>
</dbReference>
<gene>
    <name evidence="1" type="ORF">EDD72_1147</name>
</gene>
<keyword evidence="2" id="KW-1185">Reference proteome</keyword>
<dbReference type="EMBL" id="SMAB01000014">
    <property type="protein sequence ID" value="TCS81030.1"/>
    <property type="molecule type" value="Genomic_DNA"/>
</dbReference>
<organism evidence="1 2">
    <name type="scientific">Tepidibacillus fermentans</name>
    <dbReference type="NCBI Taxonomy" id="1281767"/>
    <lineage>
        <taxon>Bacteria</taxon>
        <taxon>Bacillati</taxon>
        <taxon>Bacillota</taxon>
        <taxon>Bacilli</taxon>
        <taxon>Bacillales</taxon>
        <taxon>Bacillaceae</taxon>
        <taxon>Tepidibacillus</taxon>
    </lineage>
</organism>
<reference evidence="1 2" key="1">
    <citation type="submission" date="2019-03" db="EMBL/GenBank/DDBJ databases">
        <title>Genomic Encyclopedia of Type Strains, Phase IV (KMG-IV): sequencing the most valuable type-strain genomes for metagenomic binning, comparative biology and taxonomic classification.</title>
        <authorList>
            <person name="Goeker M."/>
        </authorList>
    </citation>
    <scope>NUCLEOTIDE SEQUENCE [LARGE SCALE GENOMIC DNA]</scope>
    <source>
        <strain evidence="1 2">DSM 23802</strain>
    </source>
</reference>